<evidence type="ECO:0000256" key="4">
    <source>
        <dbReference type="ARBA" id="ARBA00023015"/>
    </source>
</evidence>
<evidence type="ECO:0000313" key="17">
    <source>
        <dbReference type="RefSeq" id="XP_022143925.1"/>
    </source>
</evidence>
<feature type="compositionally biased region" description="Basic and acidic residues" evidence="10">
    <location>
        <begin position="1"/>
        <end position="20"/>
    </location>
</feature>
<dbReference type="RefSeq" id="XP_022143928.1">
    <property type="nucleotide sequence ID" value="XM_022288236.1"/>
</dbReference>
<evidence type="ECO:0000313" key="20">
    <source>
        <dbReference type="RefSeq" id="XP_022143928.1"/>
    </source>
</evidence>
<dbReference type="RefSeq" id="XP_022143922.1">
    <property type="nucleotide sequence ID" value="XM_022288230.1"/>
</dbReference>
<evidence type="ECO:0000256" key="5">
    <source>
        <dbReference type="ARBA" id="ARBA00023108"/>
    </source>
</evidence>
<comment type="similarity">
    <text evidence="2">Belongs to the ARR-like family.</text>
</comment>
<dbReference type="RefSeq" id="XP_022143926.1">
    <property type="nucleotide sequence ID" value="XM_022288234.1"/>
</dbReference>
<dbReference type="InterPro" id="IPR010402">
    <property type="entry name" value="CCT_domain"/>
</dbReference>
<feature type="domain" description="CCT" evidence="12">
    <location>
        <begin position="727"/>
        <end position="769"/>
    </location>
</feature>
<sequence>MNANADRHHELKEPNHHVQDRNGSVNDGVTGREQSPLEENELKDNGLTRNAEGGRKSAIQAHDILQIQQQQQPQGSMVCWERFLHLRSLKVLLVENDDSTRHLVTALLRNCSYEVIAAANGLHAWKLLEDLKNHIDLVLTEVVMPCLSGIGLLCKIMSHKTRKNIPVIMMSSHDSMGLVFKCLSKGAVDFLVKPIRKNELKNLWQHVWRRCHSSSGSGSESGTQTQKSVKSKSVEKTNNNSGSNDEEEDNESIGFNIGDGSDDGSGTQSSWTKQAIEVESPRPVSASAWDQKRECPDSTCAQVVHSNADAFTNNVLPVLTAECHLQKKQFETVTMGKVELGMHRNLDLQLELSTERPTKHVGRKQNIMLEIGSSGFNDQLNKGHLDLNSESPSSKLNYEQTAVTGLATDLTDSKMEVTVFEAASNHPNITDIKDKDVTDSEEFPSLELGLKRLRGVQTAGKAVQDERNVLRRSDSSAFSRYNAASNSNKAPTGNAGSNSPPVNGLEVTNQENMQDIRSHSSSNPPNQCSNGDSNNIDMGSTTNNAFSKSFVTNNKSAMTSTVNCLHPSAAFQSVKNDTLSVPQQADNVNNVANTTMQAQSNCVHSESQILQLCHPYDPNHQLVHNIQQVSFEHNDFSLKKISAAATHCGSTNVLNGPVEGNAANYSVNGSASGSNHGSNGQNGSSTAVNAGGLNMESDNGIGGKSRSGDASGSGSGNKMDENRVSQREAALTKFRQKRKERCFRKKVRYQSRKRLAEQRPRVRGQFVRQNTSENTSNGGDG</sequence>
<dbReference type="GO" id="GO:0045892">
    <property type="term" value="P:negative regulation of DNA-templated transcription"/>
    <property type="evidence" value="ECO:0007669"/>
    <property type="project" value="UniProtKB-ARBA"/>
</dbReference>
<dbReference type="PANTHER" id="PTHR43874">
    <property type="entry name" value="TWO-COMPONENT RESPONSE REGULATOR"/>
    <property type="match status" value="1"/>
</dbReference>
<dbReference type="RefSeq" id="XP_022143930.1">
    <property type="nucleotide sequence ID" value="XM_022288238.1"/>
</dbReference>
<protein>
    <submittedName>
        <fullName evidence="14 15">Two-component response regulator-like APRR7</fullName>
    </submittedName>
</protein>
<evidence type="ECO:0000256" key="6">
    <source>
        <dbReference type="ARBA" id="ARBA00023163"/>
    </source>
</evidence>
<evidence type="ECO:0000256" key="9">
    <source>
        <dbReference type="PROSITE-ProRule" id="PRU00357"/>
    </source>
</evidence>
<feature type="compositionally biased region" description="Gly residues" evidence="10">
    <location>
        <begin position="700"/>
        <end position="715"/>
    </location>
</feature>
<dbReference type="SUPFAM" id="SSF52172">
    <property type="entry name" value="CheY-like"/>
    <property type="match status" value="1"/>
</dbReference>
<accession>A0A6J1CRS1</accession>
<evidence type="ECO:0000256" key="8">
    <source>
        <dbReference type="PROSITE-ProRule" id="PRU00169"/>
    </source>
</evidence>
<dbReference type="PROSITE" id="PS50110">
    <property type="entry name" value="RESPONSE_REGULATORY"/>
    <property type="match status" value="1"/>
</dbReference>
<gene>
    <name evidence="14 15 16 17 18 19 20 21 22" type="primary">LOC111013722</name>
</gene>
<dbReference type="InterPro" id="IPR001789">
    <property type="entry name" value="Sig_transdc_resp-reg_receiver"/>
</dbReference>
<evidence type="ECO:0000313" key="15">
    <source>
        <dbReference type="RefSeq" id="XP_022143923.1"/>
    </source>
</evidence>
<evidence type="ECO:0000313" key="21">
    <source>
        <dbReference type="RefSeq" id="XP_022143929.1"/>
    </source>
</evidence>
<dbReference type="InterPro" id="IPR045279">
    <property type="entry name" value="ARR-like"/>
</dbReference>
<feature type="region of interest" description="Disordered" evidence="10">
    <location>
        <begin position="1"/>
        <end position="51"/>
    </location>
</feature>
<evidence type="ECO:0000313" key="16">
    <source>
        <dbReference type="RefSeq" id="XP_022143924.1"/>
    </source>
</evidence>
<evidence type="ECO:0000313" key="18">
    <source>
        <dbReference type="RefSeq" id="XP_022143926.1"/>
    </source>
</evidence>
<feature type="compositionally biased region" description="Basic residues" evidence="10">
    <location>
        <begin position="734"/>
        <end position="753"/>
    </location>
</feature>
<evidence type="ECO:0000259" key="11">
    <source>
        <dbReference type="PROSITE" id="PS50110"/>
    </source>
</evidence>
<evidence type="ECO:0000256" key="10">
    <source>
        <dbReference type="SAM" id="MobiDB-lite"/>
    </source>
</evidence>
<keyword evidence="3" id="KW-0902">Two-component regulatory system</keyword>
<dbReference type="SMART" id="SM00448">
    <property type="entry name" value="REC"/>
    <property type="match status" value="1"/>
</dbReference>
<evidence type="ECO:0000313" key="13">
    <source>
        <dbReference type="Proteomes" id="UP000504603"/>
    </source>
</evidence>
<keyword evidence="5" id="KW-0090">Biological rhythms</keyword>
<organism evidence="13 18">
    <name type="scientific">Momordica charantia</name>
    <name type="common">Bitter gourd</name>
    <name type="synonym">Balsam pear</name>
    <dbReference type="NCBI Taxonomy" id="3673"/>
    <lineage>
        <taxon>Eukaryota</taxon>
        <taxon>Viridiplantae</taxon>
        <taxon>Streptophyta</taxon>
        <taxon>Embryophyta</taxon>
        <taxon>Tracheophyta</taxon>
        <taxon>Spermatophyta</taxon>
        <taxon>Magnoliopsida</taxon>
        <taxon>eudicotyledons</taxon>
        <taxon>Gunneridae</taxon>
        <taxon>Pentapetalae</taxon>
        <taxon>rosids</taxon>
        <taxon>fabids</taxon>
        <taxon>Cucurbitales</taxon>
        <taxon>Cucurbitaceae</taxon>
        <taxon>Momordiceae</taxon>
        <taxon>Momordica</taxon>
    </lineage>
</organism>
<dbReference type="FunFam" id="3.40.50.2300:FF:000214">
    <property type="entry name" value="Two-component response regulator-like PRR37"/>
    <property type="match status" value="1"/>
</dbReference>
<feature type="domain" description="Response regulatory" evidence="11">
    <location>
        <begin position="90"/>
        <end position="208"/>
    </location>
</feature>
<dbReference type="GeneID" id="111013722"/>
<dbReference type="RefSeq" id="XP_022143924.1">
    <property type="nucleotide sequence ID" value="XM_022288232.1"/>
</dbReference>
<dbReference type="GO" id="GO:0005634">
    <property type="term" value="C:nucleus"/>
    <property type="evidence" value="ECO:0007669"/>
    <property type="project" value="UniProtKB-SubCell"/>
</dbReference>
<keyword evidence="7 9" id="KW-0539">Nucleus</keyword>
<feature type="compositionally biased region" description="Polar residues" evidence="10">
    <location>
        <begin position="767"/>
        <end position="781"/>
    </location>
</feature>
<feature type="compositionally biased region" description="Polar residues" evidence="10">
    <location>
        <begin position="475"/>
        <end position="540"/>
    </location>
</feature>
<dbReference type="RefSeq" id="XP_022143925.1">
    <property type="nucleotide sequence ID" value="XM_022288233.1"/>
</dbReference>
<comment type="caution">
    <text evidence="8">Lacks conserved residue(s) required for the propagation of feature annotation.</text>
</comment>
<evidence type="ECO:0000313" key="19">
    <source>
        <dbReference type="RefSeq" id="XP_022143927.1"/>
    </source>
</evidence>
<proteinExistence type="inferred from homology"/>
<dbReference type="KEGG" id="mcha:111013722"/>
<dbReference type="GO" id="GO:0010017">
    <property type="term" value="P:red or far-red light signaling pathway"/>
    <property type="evidence" value="ECO:0007669"/>
    <property type="project" value="UniProtKB-ARBA"/>
</dbReference>
<dbReference type="RefSeq" id="XP_022143927.1">
    <property type="nucleotide sequence ID" value="XM_022288235.1"/>
</dbReference>
<dbReference type="CDD" id="cd17582">
    <property type="entry name" value="psREC_PRR"/>
    <property type="match status" value="1"/>
</dbReference>
<evidence type="ECO:0000256" key="2">
    <source>
        <dbReference type="ARBA" id="ARBA00010330"/>
    </source>
</evidence>
<dbReference type="PROSITE" id="PS51017">
    <property type="entry name" value="CCT"/>
    <property type="match status" value="1"/>
</dbReference>
<evidence type="ECO:0000259" key="12">
    <source>
        <dbReference type="PROSITE" id="PS51017"/>
    </source>
</evidence>
<evidence type="ECO:0000256" key="3">
    <source>
        <dbReference type="ARBA" id="ARBA00023012"/>
    </source>
</evidence>
<comment type="subcellular location">
    <subcellularLocation>
        <location evidence="1 9">Nucleus</location>
    </subcellularLocation>
</comment>
<dbReference type="Proteomes" id="UP000504603">
    <property type="component" value="Unplaced"/>
</dbReference>
<feature type="compositionally biased region" description="Low complexity" evidence="10">
    <location>
        <begin position="213"/>
        <end position="222"/>
    </location>
</feature>
<dbReference type="OrthoDB" id="60033at2759"/>
<keyword evidence="4" id="KW-0805">Transcription regulation</keyword>
<feature type="region of interest" description="Disordered" evidence="10">
    <location>
        <begin position="667"/>
        <end position="781"/>
    </location>
</feature>
<dbReference type="Pfam" id="PF06203">
    <property type="entry name" value="CCT"/>
    <property type="match status" value="1"/>
</dbReference>
<evidence type="ECO:0000313" key="22">
    <source>
        <dbReference type="RefSeq" id="XP_022143930.1"/>
    </source>
</evidence>
<reference evidence="14 15" key="1">
    <citation type="submission" date="2025-04" db="UniProtKB">
        <authorList>
            <consortium name="RefSeq"/>
        </authorList>
    </citation>
    <scope>IDENTIFICATION</scope>
    <source>
        <strain evidence="14 15">OHB3-1</strain>
    </source>
</reference>
<dbReference type="GO" id="GO:0000160">
    <property type="term" value="P:phosphorelay signal transduction system"/>
    <property type="evidence" value="ECO:0007669"/>
    <property type="project" value="UniProtKB-KW"/>
</dbReference>
<dbReference type="GO" id="GO:0009736">
    <property type="term" value="P:cytokinin-activated signaling pathway"/>
    <property type="evidence" value="ECO:0007669"/>
    <property type="project" value="InterPro"/>
</dbReference>
<dbReference type="AlphaFoldDB" id="A0A6J1CRS1"/>
<feature type="compositionally biased region" description="Low complexity" evidence="10">
    <location>
        <begin position="667"/>
        <end position="685"/>
    </location>
</feature>
<name>A0A6J1CRS1_MOMCH</name>
<dbReference type="GO" id="GO:0007623">
    <property type="term" value="P:circadian rhythm"/>
    <property type="evidence" value="ECO:0007669"/>
    <property type="project" value="UniProtKB-ARBA"/>
</dbReference>
<dbReference type="InterPro" id="IPR011006">
    <property type="entry name" value="CheY-like_superfamily"/>
</dbReference>
<evidence type="ECO:0000256" key="7">
    <source>
        <dbReference type="ARBA" id="ARBA00023242"/>
    </source>
</evidence>
<keyword evidence="6" id="KW-0804">Transcription</keyword>
<dbReference type="Pfam" id="PF00072">
    <property type="entry name" value="Response_reg"/>
    <property type="match status" value="1"/>
</dbReference>
<feature type="region of interest" description="Disordered" evidence="10">
    <location>
        <begin position="457"/>
        <end position="540"/>
    </location>
</feature>
<dbReference type="PANTHER" id="PTHR43874:SF125">
    <property type="entry name" value="TWO-COMPONENT RESPONSE REGULATOR-LIKE APRR7"/>
    <property type="match status" value="1"/>
</dbReference>
<feature type="compositionally biased region" description="Basic and acidic residues" evidence="10">
    <location>
        <begin position="463"/>
        <end position="474"/>
    </location>
</feature>
<evidence type="ECO:0000313" key="14">
    <source>
        <dbReference type="RefSeq" id="XP_022143922.1"/>
    </source>
</evidence>
<dbReference type="RefSeq" id="XP_022143923.1">
    <property type="nucleotide sequence ID" value="XM_022288231.1"/>
</dbReference>
<feature type="region of interest" description="Disordered" evidence="10">
    <location>
        <begin position="213"/>
        <end position="290"/>
    </location>
</feature>
<dbReference type="Gene3D" id="3.40.50.2300">
    <property type="match status" value="1"/>
</dbReference>
<keyword evidence="13" id="KW-1185">Reference proteome</keyword>
<evidence type="ECO:0000256" key="1">
    <source>
        <dbReference type="ARBA" id="ARBA00004123"/>
    </source>
</evidence>
<dbReference type="RefSeq" id="XP_022143929.1">
    <property type="nucleotide sequence ID" value="XM_022288237.1"/>
</dbReference>